<keyword evidence="1" id="KW-0436">Ligase</keyword>
<dbReference type="InterPro" id="IPR009080">
    <property type="entry name" value="tRNAsynth_Ia_anticodon-bd"/>
</dbReference>
<keyword evidence="7" id="KW-1185">Reference proteome</keyword>
<dbReference type="EMBL" id="JAKMAI010000007">
    <property type="protein sequence ID" value="MCM0158288.1"/>
    <property type="molecule type" value="Genomic_DNA"/>
</dbReference>
<proteinExistence type="predicted"/>
<keyword evidence="5" id="KW-0472">Membrane</keyword>
<comment type="caution">
    <text evidence="6">The sequence shown here is derived from an EMBL/GenBank/DDBJ whole genome shotgun (WGS) entry which is preliminary data.</text>
</comment>
<reference evidence="6" key="1">
    <citation type="submission" date="2022-01" db="EMBL/GenBank/DDBJ databases">
        <title>Genome assemble of Metamasius hemipterus Nardonella endosymbiont.</title>
        <authorList>
            <person name="Palmieri L."/>
            <person name="Pavarini R."/>
            <person name="Sharma P."/>
        </authorList>
    </citation>
    <scope>NUCLEOTIDE SEQUENCE [LARGE SCALE GENOMIC DNA]</scope>
    <source>
        <strain evidence="6">NARMHE1</strain>
    </source>
</reference>
<sequence length="76" mass="9126">MRNKKKSKLHNICSMVILLFKILIIYLKPIIPNISNNIEKYLGIKLIKDEIFIHNKNIKLNNFIKYKKIKIEDLIF</sequence>
<keyword evidence="4" id="KW-0030">Aminoacyl-tRNA synthetase</keyword>
<keyword evidence="5" id="KW-1133">Transmembrane helix</keyword>
<evidence type="ECO:0000313" key="6">
    <source>
        <dbReference type="EMBL" id="MCM0158288.1"/>
    </source>
</evidence>
<dbReference type="SUPFAM" id="SSF47323">
    <property type="entry name" value="Anticodon-binding domain of a subclass of class I aminoacyl-tRNA synthetases"/>
    <property type="match status" value="1"/>
</dbReference>
<protein>
    <submittedName>
        <fullName evidence="6">Uncharacterized protein</fullName>
    </submittedName>
</protein>
<name>A0ABT0TWC2_9GAMM</name>
<keyword evidence="2" id="KW-0547">Nucleotide-binding</keyword>
<evidence type="ECO:0000256" key="2">
    <source>
        <dbReference type="ARBA" id="ARBA00022741"/>
    </source>
</evidence>
<feature type="transmembrane region" description="Helical" evidence="5">
    <location>
        <begin position="12"/>
        <end position="31"/>
    </location>
</feature>
<dbReference type="Proteomes" id="UP001203831">
    <property type="component" value="Unassembled WGS sequence"/>
</dbReference>
<organism evidence="6 7">
    <name type="scientific">endosymbiont of Metamasius hemipterus</name>
    <dbReference type="NCBI Taxonomy" id="204627"/>
    <lineage>
        <taxon>Bacteria</taxon>
        <taxon>Pseudomonadati</taxon>
        <taxon>Pseudomonadota</taxon>
        <taxon>Gammaproteobacteria</taxon>
        <taxon>Candidatus Nardonella</taxon>
    </lineage>
</organism>
<dbReference type="RefSeq" id="WP_250672655.1">
    <property type="nucleotide sequence ID" value="NZ_JAKMAI010000007.1"/>
</dbReference>
<evidence type="ECO:0000256" key="5">
    <source>
        <dbReference type="SAM" id="Phobius"/>
    </source>
</evidence>
<evidence type="ECO:0000313" key="7">
    <source>
        <dbReference type="Proteomes" id="UP001203831"/>
    </source>
</evidence>
<keyword evidence="5" id="KW-0812">Transmembrane</keyword>
<evidence type="ECO:0000256" key="1">
    <source>
        <dbReference type="ARBA" id="ARBA00022598"/>
    </source>
</evidence>
<evidence type="ECO:0000256" key="4">
    <source>
        <dbReference type="ARBA" id="ARBA00023146"/>
    </source>
</evidence>
<dbReference type="Gene3D" id="1.10.730.10">
    <property type="entry name" value="Isoleucyl-tRNA Synthetase, Domain 1"/>
    <property type="match status" value="1"/>
</dbReference>
<gene>
    <name evidence="6" type="ORF">L7J86_00595</name>
</gene>
<evidence type="ECO:0000256" key="3">
    <source>
        <dbReference type="ARBA" id="ARBA00022840"/>
    </source>
</evidence>
<accession>A0ABT0TWC2</accession>
<keyword evidence="3" id="KW-0067">ATP-binding</keyword>